<evidence type="ECO:0000259" key="7">
    <source>
        <dbReference type="PROSITE" id="PS50106"/>
    </source>
</evidence>
<dbReference type="Proteomes" id="UP000198287">
    <property type="component" value="Unassembled WGS sequence"/>
</dbReference>
<dbReference type="SMART" id="SM00456">
    <property type="entry name" value="WW"/>
    <property type="match status" value="2"/>
</dbReference>
<evidence type="ECO:0000313" key="8">
    <source>
        <dbReference type="EMBL" id="OXA58831.1"/>
    </source>
</evidence>
<dbReference type="PANTHER" id="PTHR10316:SF40">
    <property type="entry name" value="LD27118P"/>
    <property type="match status" value="1"/>
</dbReference>
<dbReference type="GO" id="GO:0016301">
    <property type="term" value="F:kinase activity"/>
    <property type="evidence" value="ECO:0007669"/>
    <property type="project" value="UniProtKB-KW"/>
</dbReference>
<dbReference type="Gene3D" id="2.20.70.10">
    <property type="match status" value="2"/>
</dbReference>
<dbReference type="InterPro" id="IPR008144">
    <property type="entry name" value="Guanylate_kin-like_dom"/>
</dbReference>
<dbReference type="InterPro" id="IPR036020">
    <property type="entry name" value="WW_dom_sf"/>
</dbReference>
<dbReference type="Gene3D" id="3.30.63.10">
    <property type="entry name" value="Guanylate Kinase phosphate binding domain"/>
    <property type="match status" value="1"/>
</dbReference>
<feature type="region of interest" description="Disordered" evidence="4">
    <location>
        <begin position="359"/>
        <end position="445"/>
    </location>
</feature>
<evidence type="ECO:0000256" key="3">
    <source>
        <dbReference type="ARBA" id="ARBA00023136"/>
    </source>
</evidence>
<dbReference type="CDD" id="cd00201">
    <property type="entry name" value="WW"/>
    <property type="match status" value="2"/>
</dbReference>
<dbReference type="OrthoDB" id="66881at2759"/>
<comment type="caution">
    <text evidence="8">The sequence shown here is derived from an EMBL/GenBank/DDBJ whole genome shotgun (WGS) entry which is preliminary data.</text>
</comment>
<dbReference type="PROSITE" id="PS50106">
    <property type="entry name" value="PDZ"/>
    <property type="match status" value="6"/>
</dbReference>
<feature type="domain" description="Guanylate kinase-like" evidence="6">
    <location>
        <begin position="236"/>
        <end position="329"/>
    </location>
</feature>
<evidence type="ECO:0000256" key="4">
    <source>
        <dbReference type="SAM" id="MobiDB-lite"/>
    </source>
</evidence>
<dbReference type="SMART" id="SM00072">
    <property type="entry name" value="GuKc"/>
    <property type="match status" value="1"/>
</dbReference>
<dbReference type="SUPFAM" id="SSF50156">
    <property type="entry name" value="PDZ domain-like"/>
    <property type="match status" value="6"/>
</dbReference>
<dbReference type="CDD" id="cd06731">
    <property type="entry name" value="PDZ1_MAGI-1_3-like"/>
    <property type="match status" value="1"/>
</dbReference>
<evidence type="ECO:0000256" key="2">
    <source>
        <dbReference type="ARBA" id="ARBA00022737"/>
    </source>
</evidence>
<dbReference type="GO" id="GO:0005737">
    <property type="term" value="C:cytoplasm"/>
    <property type="evidence" value="ECO:0007669"/>
    <property type="project" value="TreeGrafter"/>
</dbReference>
<dbReference type="PANTHER" id="PTHR10316">
    <property type="entry name" value="MEMBRANE ASSOCIATED GUANYLATE KINASE-RELATED"/>
    <property type="match status" value="1"/>
</dbReference>
<gene>
    <name evidence="8" type="ORF">Fcan01_08568</name>
</gene>
<evidence type="ECO:0000313" key="9">
    <source>
        <dbReference type="Proteomes" id="UP000198287"/>
    </source>
</evidence>
<evidence type="ECO:0000256" key="1">
    <source>
        <dbReference type="ARBA" id="ARBA00004170"/>
    </source>
</evidence>
<feature type="compositionally biased region" description="Polar residues" evidence="4">
    <location>
        <begin position="57"/>
        <end position="66"/>
    </location>
</feature>
<feature type="domain" description="PDZ" evidence="7">
    <location>
        <begin position="1191"/>
        <end position="1273"/>
    </location>
</feature>
<feature type="region of interest" description="Disordered" evidence="4">
    <location>
        <begin position="1275"/>
        <end position="1299"/>
    </location>
</feature>
<dbReference type="InterPro" id="IPR001478">
    <property type="entry name" value="PDZ"/>
</dbReference>
<dbReference type="SUPFAM" id="SSF51045">
    <property type="entry name" value="WW domain"/>
    <property type="match status" value="2"/>
</dbReference>
<keyword evidence="8" id="KW-0808">Transferase</keyword>
<dbReference type="STRING" id="158441.A0A226EPT0"/>
<name>A0A226EPT0_FOLCA</name>
<keyword evidence="9" id="KW-1185">Reference proteome</keyword>
<dbReference type="InterPro" id="IPR001202">
    <property type="entry name" value="WW_dom"/>
</dbReference>
<keyword evidence="8" id="KW-0418">Kinase</keyword>
<feature type="region of interest" description="Disordered" evidence="4">
    <location>
        <begin position="1"/>
        <end position="111"/>
    </location>
</feature>
<feature type="domain" description="WW" evidence="5">
    <location>
        <begin position="441"/>
        <end position="474"/>
    </location>
</feature>
<dbReference type="PROSITE" id="PS01159">
    <property type="entry name" value="WW_DOMAIN_1"/>
    <property type="match status" value="1"/>
</dbReference>
<dbReference type="PROSITE" id="PS50052">
    <property type="entry name" value="GUANYLATE_KINASE_2"/>
    <property type="match status" value="1"/>
</dbReference>
<reference evidence="8 9" key="1">
    <citation type="submission" date="2015-12" db="EMBL/GenBank/DDBJ databases">
        <title>The genome of Folsomia candida.</title>
        <authorList>
            <person name="Faddeeva A."/>
            <person name="Derks M.F."/>
            <person name="Anvar Y."/>
            <person name="Smit S."/>
            <person name="Van Straalen N."/>
            <person name="Roelofs D."/>
        </authorList>
    </citation>
    <scope>NUCLEOTIDE SEQUENCE [LARGE SCALE GENOMIC DNA]</scope>
    <source>
        <strain evidence="8 9">VU population</strain>
        <tissue evidence="8">Whole body</tissue>
    </source>
</reference>
<organism evidence="8 9">
    <name type="scientific">Folsomia candida</name>
    <name type="common">Springtail</name>
    <dbReference type="NCBI Taxonomy" id="158441"/>
    <lineage>
        <taxon>Eukaryota</taxon>
        <taxon>Metazoa</taxon>
        <taxon>Ecdysozoa</taxon>
        <taxon>Arthropoda</taxon>
        <taxon>Hexapoda</taxon>
        <taxon>Collembola</taxon>
        <taxon>Entomobryomorpha</taxon>
        <taxon>Isotomoidea</taxon>
        <taxon>Isotomidae</taxon>
        <taxon>Proisotominae</taxon>
        <taxon>Folsomia</taxon>
    </lineage>
</organism>
<dbReference type="CDD" id="cd06734">
    <property type="entry name" value="PDZ4_MAGI-1_3-like"/>
    <property type="match status" value="1"/>
</dbReference>
<dbReference type="Pfam" id="PF00595">
    <property type="entry name" value="PDZ"/>
    <property type="match status" value="4"/>
</dbReference>
<keyword evidence="3" id="KW-0472">Membrane</keyword>
<dbReference type="InterPro" id="IPR027417">
    <property type="entry name" value="P-loop_NTPase"/>
</dbReference>
<dbReference type="CDD" id="cd06733">
    <property type="entry name" value="PDZ3_MAGI-1_3-like"/>
    <property type="match status" value="1"/>
</dbReference>
<feature type="region of interest" description="Disordered" evidence="4">
    <location>
        <begin position="778"/>
        <end position="811"/>
    </location>
</feature>
<feature type="region of interest" description="Disordered" evidence="4">
    <location>
        <begin position="545"/>
        <end position="612"/>
    </location>
</feature>
<dbReference type="EMBL" id="LNIX01000003">
    <property type="protein sequence ID" value="OXA58831.1"/>
    <property type="molecule type" value="Genomic_DNA"/>
</dbReference>
<feature type="compositionally biased region" description="Pro residues" evidence="4">
    <location>
        <begin position="89"/>
        <end position="101"/>
    </location>
</feature>
<feature type="domain" description="PDZ" evidence="7">
    <location>
        <begin position="1076"/>
        <end position="1158"/>
    </location>
</feature>
<dbReference type="FunFam" id="3.30.63.10:FF:000002">
    <property type="entry name" value="Guanylate kinase 1"/>
    <property type="match status" value="1"/>
</dbReference>
<feature type="compositionally biased region" description="Polar residues" evidence="4">
    <location>
        <begin position="359"/>
        <end position="376"/>
    </location>
</feature>
<feature type="domain" description="PDZ" evidence="7">
    <location>
        <begin position="651"/>
        <end position="723"/>
    </location>
</feature>
<keyword evidence="2" id="KW-0677">Repeat</keyword>
<dbReference type="Pfam" id="PF00625">
    <property type="entry name" value="Guanylate_kin"/>
    <property type="match status" value="1"/>
</dbReference>
<dbReference type="SMART" id="SM00228">
    <property type="entry name" value="PDZ"/>
    <property type="match status" value="5"/>
</dbReference>
<evidence type="ECO:0000259" key="6">
    <source>
        <dbReference type="PROSITE" id="PS50052"/>
    </source>
</evidence>
<feature type="compositionally biased region" description="Pro residues" evidence="4">
    <location>
        <begin position="129"/>
        <end position="139"/>
    </location>
</feature>
<dbReference type="GO" id="GO:0016020">
    <property type="term" value="C:membrane"/>
    <property type="evidence" value="ECO:0007669"/>
    <property type="project" value="UniProtKB-SubCell"/>
</dbReference>
<dbReference type="OMA" id="QYENPML"/>
<feature type="compositionally biased region" description="Polar residues" evidence="4">
    <location>
        <begin position="1"/>
        <end position="14"/>
    </location>
</feature>
<dbReference type="InterPro" id="IPR008145">
    <property type="entry name" value="GK/Ca_channel_bsu"/>
</dbReference>
<dbReference type="Pfam" id="PF00397">
    <property type="entry name" value="WW"/>
    <property type="match status" value="1"/>
</dbReference>
<comment type="subcellular location">
    <subcellularLocation>
        <location evidence="1">Membrane</location>
        <topology evidence="1">Peripheral membrane protein</topology>
    </subcellularLocation>
</comment>
<dbReference type="SUPFAM" id="SSF52540">
    <property type="entry name" value="P-loop containing nucleoside triphosphate hydrolases"/>
    <property type="match status" value="1"/>
</dbReference>
<feature type="domain" description="PDZ" evidence="7">
    <location>
        <begin position="840"/>
        <end position="929"/>
    </location>
</feature>
<accession>A0A226EPT0</accession>
<feature type="domain" description="PDZ" evidence="7">
    <location>
        <begin position="1358"/>
        <end position="1441"/>
    </location>
</feature>
<feature type="domain" description="PDZ" evidence="7">
    <location>
        <begin position="169"/>
        <end position="225"/>
    </location>
</feature>
<feature type="compositionally biased region" description="Polar residues" evidence="4">
    <location>
        <begin position="140"/>
        <end position="150"/>
    </location>
</feature>
<feature type="region of interest" description="Disordered" evidence="4">
    <location>
        <begin position="951"/>
        <end position="997"/>
    </location>
</feature>
<protein>
    <submittedName>
        <fullName evidence="8">Membrane-associated guanylate kinase, WW and PDZ domain-containing protein 1</fullName>
    </submittedName>
</protein>
<feature type="compositionally biased region" description="Polar residues" evidence="4">
    <location>
        <begin position="590"/>
        <end position="612"/>
    </location>
</feature>
<proteinExistence type="predicted"/>
<dbReference type="FunFam" id="2.30.42.10:FF:000005">
    <property type="entry name" value="Membrane associated guanylate kinase, WW and PDZ domain containing 1"/>
    <property type="match status" value="1"/>
</dbReference>
<feature type="domain" description="WW" evidence="5">
    <location>
        <begin position="488"/>
        <end position="521"/>
    </location>
</feature>
<dbReference type="InterPro" id="IPR036034">
    <property type="entry name" value="PDZ_sf"/>
</dbReference>
<dbReference type="PROSITE" id="PS50020">
    <property type="entry name" value="WW_DOMAIN_2"/>
    <property type="match status" value="2"/>
</dbReference>
<evidence type="ECO:0000259" key="5">
    <source>
        <dbReference type="PROSITE" id="PS50020"/>
    </source>
</evidence>
<dbReference type="Gene3D" id="2.30.42.10">
    <property type="match status" value="6"/>
</dbReference>
<feature type="compositionally biased region" description="Polar residues" evidence="4">
    <location>
        <begin position="951"/>
        <end position="978"/>
    </location>
</feature>
<feature type="compositionally biased region" description="Gly residues" evidence="4">
    <location>
        <begin position="795"/>
        <end position="805"/>
    </location>
</feature>
<sequence>MPDTGIMSSSSSNPVHHHHHHHNDNGNDDYNGNNGPDFYPSTTSSQYGRPPPPPVNHGTTPLSRTSHVLLHHSNNDQNNNSELEELQGQPPPIRGPPPSRPNPNRDLFEEIRNGGGHWSQLLRQVFLRLPPPPPPPPPQSQDLNSTSSIAKESRVEGDEDGDDGGPPPLDIDGGSENGQFAYVGEVTGEIDAWIDFGSLQSGDIILDVQGQQVAGYTQADVLSLLHHCLRSNPANHTTHLTVAPRGSLGPELRSYLNTRFQKGSVDHALQGVVRDNLYLRTVPVTTRPPRPGEINDVDYTFLSQEEFMELERNGSLLESGVYAGNHYGTPKPWANRAREMSNQSSMLAGGGVGGNSMSIVGSSLNNSDSMMMTSKGTILPGMHPSSEGKRRRNRSNVEALGAGDDANEDQPSNAGGGSGGPPTVPPITYSPRFQPPEDELGPLPSNWEMAYTEKGEVYFIDHNTGTSHWLDPRLSRVQKMSLEECDDNELPFGWERIDDPHYGTYYIDHVNRRTQFENPVLQAKQTTPTSSSSKVGLTDQQLLADGQQSQSRPPPGGNFPPRYSSANPPPPNPKPSNHNNRLSIPRGKTPDTTLENHTHSHSTLMSNHNPSSSAIPKFSGGLSGLKVKTMERSPNRFFTRDPTQLVGERIGTILVKSSRGLGFTIVGGDDDDGLDEFLQIKSVVPDGAAWRDAKLRTGDVLVRVNGRCVLGYTHQEMVSIFQSISPGEEVHLEVCRGYPLPFDPSDPNTEIVTTIAVEPFNPNGDKRLEWTTRAATPDSLAHSAHSLPELSGDRIMGGGGGGYGKAGRPASVDLLGERSSDKRFSPKHVGRPMENGTFLTVAINKGTAGFGFTIADSLNGQKVEINTIPTVTTGILTLFPNIATCPPQVKKVLDSTHCGGLDEGDRLIAIDGIDLRGLSHTQVVQILKDFPLGRDASLTVQRVHSQVFSKKFSPGNNDYSDSRVTLNSAGISPRSKTPTAGDLGRSRPRLRDSLPERSKTPVFVFDGHYNGDGGAAMYNGNGPLSPNSIHVQGHPAAHPMLSPGGMGNSNEGRVTPGEVGDLNHHAANIRDWIEMTIELQRRQEGFGFRIVGGTEEGSQVSVGHIVPRGAAAVDGRLQTNDQLIAVDSISVIGASHHSVVQLMARAASAHRVRLTVRRPIYAVNPVPPAMEMGTVTTPSHSPAAGFQTPLHVILKRQPSEGFGFVIISSASKAGATIGRIVDGSPADRCGHLNVGDRILAVNQTEISQLHHSQVVQLIKDSGLMLTLSVLPVQIDPNGGGMHHPQQQQQQQTSSQLSPINHNNMMTTDMENFTLKDNNLGYDMGTAFINPESQPVHFGSNHSGSSFPMDSNGVDQVFSVHLSRGNRGFGFSIRGGKEFQNMPLFVLRLAEDGPAAGDGRMQVGDQILQINGISTHGMTHSQAIHLIKTGGASVHLLLRRGSVPIPYLNQMPNFQGGGGGFINGHEEIQSVSSNNDQQFMGRSASPMFRDHHHHAYPSQM</sequence>
<feature type="region of interest" description="Disordered" evidence="4">
    <location>
        <begin position="127"/>
        <end position="179"/>
    </location>
</feature>
<dbReference type="FunFam" id="2.20.70.10:FF:000001">
    <property type="entry name" value="Membrane-associated guanylate kinase, WW and PDZ domain-containing protein 1"/>
    <property type="match status" value="1"/>
</dbReference>
<dbReference type="GO" id="GO:0007165">
    <property type="term" value="P:signal transduction"/>
    <property type="evidence" value="ECO:0007669"/>
    <property type="project" value="TreeGrafter"/>
</dbReference>
<dbReference type="CDD" id="cd06735">
    <property type="entry name" value="PDZ5_MAGI-1_3-like"/>
    <property type="match status" value="1"/>
</dbReference>